<name>A0A4D7B748_9HYPH</name>
<dbReference type="InterPro" id="IPR013096">
    <property type="entry name" value="Cupin_2"/>
</dbReference>
<dbReference type="Pfam" id="PF07883">
    <property type="entry name" value="Cupin_2"/>
    <property type="match status" value="1"/>
</dbReference>
<dbReference type="InterPro" id="IPR014710">
    <property type="entry name" value="RmlC-like_jellyroll"/>
</dbReference>
<feature type="domain" description="Cupin type-2" evidence="1">
    <location>
        <begin position="59"/>
        <end position="119"/>
    </location>
</feature>
<sequence>MAEAHSGEVEAKASAFSVAHAKDGEFKGQGLRNFFVYRDLGIRQATGGRVGAHVIRAVPGAHAGGDKHTHTLDFQMVYVLKGWVRFWYEGVGEVLLEPGSCVHQPPGIVHQEIAHSDDLELIEITLPAEFPTQGA</sequence>
<dbReference type="CDD" id="cd06980">
    <property type="entry name" value="cupin_bxe_c0505"/>
    <property type="match status" value="1"/>
</dbReference>
<dbReference type="InterPro" id="IPR011051">
    <property type="entry name" value="RmlC_Cupin_sf"/>
</dbReference>
<proteinExistence type="predicted"/>
<dbReference type="EMBL" id="CP039690">
    <property type="protein sequence ID" value="QCI68801.1"/>
    <property type="molecule type" value="Genomic_DNA"/>
</dbReference>
<dbReference type="Proteomes" id="UP000298781">
    <property type="component" value="Chromosome"/>
</dbReference>
<dbReference type="OrthoDB" id="4762975at2"/>
<keyword evidence="3" id="KW-1185">Reference proteome</keyword>
<reference evidence="2 3" key="1">
    <citation type="submission" date="2019-04" db="EMBL/GenBank/DDBJ databases">
        <title>Phreatobacter aquaticus sp. nov.</title>
        <authorList>
            <person name="Choi A."/>
        </authorList>
    </citation>
    <scope>NUCLEOTIDE SEQUENCE [LARGE SCALE GENOMIC DNA]</scope>
    <source>
        <strain evidence="2 3">KCTC 52518</strain>
    </source>
</reference>
<organism evidence="2 3">
    <name type="scientific">Phreatobacter stygius</name>
    <dbReference type="NCBI Taxonomy" id="1940610"/>
    <lineage>
        <taxon>Bacteria</taxon>
        <taxon>Pseudomonadati</taxon>
        <taxon>Pseudomonadota</taxon>
        <taxon>Alphaproteobacteria</taxon>
        <taxon>Hyphomicrobiales</taxon>
        <taxon>Phreatobacteraceae</taxon>
        <taxon>Phreatobacter</taxon>
    </lineage>
</organism>
<gene>
    <name evidence="2" type="ORF">E8M01_33950</name>
</gene>
<evidence type="ECO:0000259" key="1">
    <source>
        <dbReference type="Pfam" id="PF07883"/>
    </source>
</evidence>
<protein>
    <submittedName>
        <fullName evidence="2">Cupin domain-containing protein</fullName>
    </submittedName>
</protein>
<dbReference type="SUPFAM" id="SSF51182">
    <property type="entry name" value="RmlC-like cupins"/>
    <property type="match status" value="1"/>
</dbReference>
<evidence type="ECO:0000313" key="2">
    <source>
        <dbReference type="EMBL" id="QCI68801.1"/>
    </source>
</evidence>
<dbReference type="AlphaFoldDB" id="A0A4D7B748"/>
<accession>A0A4D7B748</accession>
<evidence type="ECO:0000313" key="3">
    <source>
        <dbReference type="Proteomes" id="UP000298781"/>
    </source>
</evidence>
<dbReference type="RefSeq" id="WP_136964216.1">
    <property type="nucleotide sequence ID" value="NZ_CP039690.1"/>
</dbReference>
<dbReference type="KEGG" id="pstg:E8M01_33950"/>
<dbReference type="Gene3D" id="2.60.120.10">
    <property type="entry name" value="Jelly Rolls"/>
    <property type="match status" value="1"/>
</dbReference>